<dbReference type="SUPFAM" id="SSF54909">
    <property type="entry name" value="Dimeric alpha+beta barrel"/>
    <property type="match status" value="1"/>
</dbReference>
<evidence type="ECO:0000256" key="8">
    <source>
        <dbReference type="ARBA" id="ARBA00023239"/>
    </source>
</evidence>
<dbReference type="PROSITE" id="PS51404">
    <property type="entry name" value="DYP_PEROXIDASE"/>
    <property type="match status" value="1"/>
</dbReference>
<dbReference type="InterPro" id="IPR006313">
    <property type="entry name" value="EfeB/EfeN"/>
</dbReference>
<evidence type="ECO:0000256" key="4">
    <source>
        <dbReference type="ARBA" id="ARBA00022723"/>
    </source>
</evidence>
<reference evidence="17 18" key="1">
    <citation type="submission" date="2019-10" db="EMBL/GenBank/DDBJ databases">
        <title>Corynebacterium sp novel species isolated from the respiratory tract of Marmot.</title>
        <authorList>
            <person name="Zhang G."/>
        </authorList>
    </citation>
    <scope>NUCLEOTIDE SEQUENCE [LARGE SCALE GENOMIC DNA]</scope>
    <source>
        <strain evidence="17 18">336</strain>
    </source>
</reference>
<evidence type="ECO:0000256" key="13">
    <source>
        <dbReference type="RuleBase" id="RU365017"/>
    </source>
</evidence>
<dbReference type="InterPro" id="IPR048327">
    <property type="entry name" value="Dyp_perox_N"/>
</dbReference>
<comment type="subcellular location">
    <subcellularLocation>
        <location evidence="1">Cell envelope</location>
    </subcellularLocation>
</comment>
<keyword evidence="8" id="KW-0456">Lyase</keyword>
<organism evidence="17 18">
    <name type="scientific">Corynebacterium zhongnanshanii</name>
    <dbReference type="NCBI Taxonomy" id="2768834"/>
    <lineage>
        <taxon>Bacteria</taxon>
        <taxon>Bacillati</taxon>
        <taxon>Actinomycetota</taxon>
        <taxon>Actinomycetes</taxon>
        <taxon>Mycobacteriales</taxon>
        <taxon>Corynebacteriaceae</taxon>
        <taxon>Corynebacterium</taxon>
    </lineage>
</organism>
<feature type="domain" description="Dyp-type peroxidase N-terminal" evidence="15">
    <location>
        <begin position="52"/>
        <end position="211"/>
    </location>
</feature>
<dbReference type="InterPro" id="IPR006314">
    <property type="entry name" value="Dyp_peroxidase"/>
</dbReference>
<dbReference type="EMBL" id="WBZJ01000001">
    <property type="protein sequence ID" value="KAB3523259.1"/>
    <property type="molecule type" value="Genomic_DNA"/>
</dbReference>
<comment type="cofactor">
    <cofactor evidence="13">
        <name>heme b</name>
        <dbReference type="ChEBI" id="CHEBI:60344"/>
    </cofactor>
    <text evidence="13">Binds 1 heme b (iron(II)-protoporphyrin IX) group non-covalently per subunit.</text>
</comment>
<evidence type="ECO:0000256" key="10">
    <source>
        <dbReference type="ARBA" id="ARBA00033771"/>
    </source>
</evidence>
<evidence type="ECO:0000256" key="12">
    <source>
        <dbReference type="ARBA" id="ARBA00048856"/>
    </source>
</evidence>
<dbReference type="InterPro" id="IPR011008">
    <property type="entry name" value="Dimeric_a/b-barrel"/>
</dbReference>
<keyword evidence="7 13" id="KW-0408">Iron</keyword>
<dbReference type="EC" id="1.11.1.-" evidence="13"/>
<dbReference type="NCBIfam" id="TIGR01413">
    <property type="entry name" value="Dyp_perox_fam"/>
    <property type="match status" value="1"/>
</dbReference>
<dbReference type="PANTHER" id="PTHR30521:SF4">
    <property type="entry name" value="DEFERROCHELATASE"/>
    <property type="match status" value="1"/>
</dbReference>
<evidence type="ECO:0000256" key="6">
    <source>
        <dbReference type="ARBA" id="ARBA00023002"/>
    </source>
</evidence>
<evidence type="ECO:0000256" key="7">
    <source>
        <dbReference type="ARBA" id="ARBA00023004"/>
    </source>
</evidence>
<keyword evidence="4 13" id="KW-0479">Metal-binding</keyword>
<feature type="domain" description="Dyp-type peroxidase C-terminal" evidence="16">
    <location>
        <begin position="223"/>
        <end position="405"/>
    </location>
</feature>
<evidence type="ECO:0000313" key="17">
    <source>
        <dbReference type="EMBL" id="KAB3523259.1"/>
    </source>
</evidence>
<name>A0ABQ6VFR7_9CORY</name>
<evidence type="ECO:0000256" key="1">
    <source>
        <dbReference type="ARBA" id="ARBA00004196"/>
    </source>
</evidence>
<sequence length="418" mass="45615">MSTSFSRRTFLTGAGLGAVAVGGGAAAVAAFNSSDAEAQELEAPVEFYGPHQAGIATPQQENLHIVALDVLKDAKAEDLKKLLTQWTGMAAHMCAGEPASDKNNGIHDDISEYAVPSDSGEAADLAANQLTITIGYGPSLFDNRFGLKKKKPAQLEPLPKFPSDQLVEELCYGDIVIQACANDPQVAVHAVRNLTRAGSGVVEVRWSQLGYGRASSTSEEQSTPRNLFGFKDGTRNIKGEETADMDSYVWSDEPTWMDGGSFMCVRRVRMLLEVWDRQTLKDQQETFGRYRKSGAPMGTADDPAKEHDTVPLDLVMGTEPAVPETSHVYLAHPDNNDGQRILRRAYNFVEGSDSFGHISAGLFFIAYAARPAESFIPIQMKLSRNDKMNEYVRYESSAIFACPRGLADGEDWGTQLFD</sequence>
<evidence type="ECO:0000256" key="2">
    <source>
        <dbReference type="ARBA" id="ARBA00022559"/>
    </source>
</evidence>
<dbReference type="RefSeq" id="WP_151844014.1">
    <property type="nucleotide sequence ID" value="NZ_WBZJ01000001.1"/>
</dbReference>
<feature type="region of interest" description="Disordered" evidence="14">
    <location>
        <begin position="215"/>
        <end position="234"/>
    </location>
</feature>
<keyword evidence="6 13" id="KW-0560">Oxidoreductase</keyword>
<dbReference type="NCBIfam" id="TIGR01412">
    <property type="entry name" value="tat_substr_1"/>
    <property type="match status" value="1"/>
</dbReference>
<evidence type="ECO:0000313" key="18">
    <source>
        <dbReference type="Proteomes" id="UP000436181"/>
    </source>
</evidence>
<evidence type="ECO:0000259" key="15">
    <source>
        <dbReference type="Pfam" id="PF04261"/>
    </source>
</evidence>
<dbReference type="PROSITE" id="PS51318">
    <property type="entry name" value="TAT"/>
    <property type="match status" value="1"/>
</dbReference>
<dbReference type="InterPro" id="IPR006311">
    <property type="entry name" value="TAT_signal"/>
</dbReference>
<evidence type="ECO:0000256" key="3">
    <source>
        <dbReference type="ARBA" id="ARBA00022617"/>
    </source>
</evidence>
<evidence type="ECO:0000256" key="9">
    <source>
        <dbReference type="ARBA" id="ARBA00025737"/>
    </source>
</evidence>
<accession>A0ABQ6VFR7</accession>
<dbReference type="Pfam" id="PF04261">
    <property type="entry name" value="Dyp_perox_N"/>
    <property type="match status" value="1"/>
</dbReference>
<dbReference type="Pfam" id="PF20628">
    <property type="entry name" value="Dyp_perox_C"/>
    <property type="match status" value="1"/>
</dbReference>
<evidence type="ECO:0000256" key="11">
    <source>
        <dbReference type="ARBA" id="ARBA00033775"/>
    </source>
</evidence>
<dbReference type="Proteomes" id="UP000436181">
    <property type="component" value="Unassembled WGS sequence"/>
</dbReference>
<dbReference type="PANTHER" id="PTHR30521">
    <property type="entry name" value="DEFERROCHELATASE/PEROXIDASE"/>
    <property type="match status" value="1"/>
</dbReference>
<evidence type="ECO:0000256" key="5">
    <source>
        <dbReference type="ARBA" id="ARBA00022729"/>
    </source>
</evidence>
<comment type="function">
    <text evidence="13">Involved in the recovery of exogenous heme iron. Extracts iron from heme while preserving the protoporphyrin ring intact.</text>
</comment>
<keyword evidence="5" id="KW-0732">Signal</keyword>
<comment type="catalytic activity">
    <reaction evidence="12">
        <text>heme b + 2 H(+) = protoporphyrin IX + Fe(2+)</text>
        <dbReference type="Rhea" id="RHEA:22584"/>
        <dbReference type="ChEBI" id="CHEBI:15378"/>
        <dbReference type="ChEBI" id="CHEBI:29033"/>
        <dbReference type="ChEBI" id="CHEBI:57306"/>
        <dbReference type="ChEBI" id="CHEBI:60344"/>
        <dbReference type="EC" id="4.98.1.1"/>
    </reaction>
    <physiologicalReaction direction="left-to-right" evidence="12">
        <dbReference type="Rhea" id="RHEA:22585"/>
    </physiologicalReaction>
</comment>
<keyword evidence="18" id="KW-1185">Reference proteome</keyword>
<comment type="caution">
    <text evidence="17">The sequence shown here is derived from an EMBL/GenBank/DDBJ whole genome shotgun (WGS) entry which is preliminary data.</text>
</comment>
<evidence type="ECO:0000259" key="16">
    <source>
        <dbReference type="Pfam" id="PF20628"/>
    </source>
</evidence>
<protein>
    <recommendedName>
        <fullName evidence="10 13">Deferrochelatase</fullName>
        <ecNumber evidence="13">1.11.1.-</ecNumber>
    </recommendedName>
    <alternativeName>
        <fullName evidence="11 13">Peroxidase EfeB</fullName>
    </alternativeName>
</protein>
<proteinExistence type="inferred from homology"/>
<keyword evidence="2 13" id="KW-0575">Peroxidase</keyword>
<feature type="compositionally biased region" description="Polar residues" evidence="14">
    <location>
        <begin position="215"/>
        <end position="225"/>
    </location>
</feature>
<comment type="similarity">
    <text evidence="9 13">Belongs to the DyP-type peroxidase family.</text>
</comment>
<gene>
    <name evidence="17" type="primary">efeB</name>
    <name evidence="17" type="ORF">F8377_03725</name>
</gene>
<keyword evidence="3 13" id="KW-0349">Heme</keyword>
<dbReference type="InterPro" id="IPR048328">
    <property type="entry name" value="Dyp_perox_C"/>
</dbReference>
<evidence type="ECO:0000256" key="14">
    <source>
        <dbReference type="SAM" id="MobiDB-lite"/>
    </source>
</evidence>